<feature type="compositionally biased region" description="Basic residues" evidence="1">
    <location>
        <begin position="15"/>
        <end position="28"/>
    </location>
</feature>
<accession>A0A9P0JIA9</accession>
<feature type="compositionally biased region" description="Basic and acidic residues" evidence="1">
    <location>
        <begin position="82"/>
        <end position="92"/>
    </location>
</feature>
<reference evidence="2" key="1">
    <citation type="submission" date="2022-03" db="EMBL/GenBank/DDBJ databases">
        <authorList>
            <person name="Sayadi A."/>
        </authorList>
    </citation>
    <scope>NUCLEOTIDE SEQUENCE</scope>
</reference>
<comment type="caution">
    <text evidence="2">The sequence shown here is derived from an EMBL/GenBank/DDBJ whole genome shotgun (WGS) entry which is preliminary data.</text>
</comment>
<gene>
    <name evidence="2" type="ORF">ACAOBT_LOCUS80</name>
</gene>
<evidence type="ECO:0000313" key="2">
    <source>
        <dbReference type="EMBL" id="CAH1953510.1"/>
    </source>
</evidence>
<protein>
    <submittedName>
        <fullName evidence="2">Uncharacterized protein</fullName>
    </submittedName>
</protein>
<feature type="region of interest" description="Disordered" evidence="1">
    <location>
        <begin position="1"/>
        <end position="47"/>
    </location>
</feature>
<dbReference type="AlphaFoldDB" id="A0A9P0JIA9"/>
<organism evidence="2 3">
    <name type="scientific">Acanthoscelides obtectus</name>
    <name type="common">Bean weevil</name>
    <name type="synonym">Bruchus obtectus</name>
    <dbReference type="NCBI Taxonomy" id="200917"/>
    <lineage>
        <taxon>Eukaryota</taxon>
        <taxon>Metazoa</taxon>
        <taxon>Ecdysozoa</taxon>
        <taxon>Arthropoda</taxon>
        <taxon>Hexapoda</taxon>
        <taxon>Insecta</taxon>
        <taxon>Pterygota</taxon>
        <taxon>Neoptera</taxon>
        <taxon>Endopterygota</taxon>
        <taxon>Coleoptera</taxon>
        <taxon>Polyphaga</taxon>
        <taxon>Cucujiformia</taxon>
        <taxon>Chrysomeloidea</taxon>
        <taxon>Chrysomelidae</taxon>
        <taxon>Bruchinae</taxon>
        <taxon>Bruchini</taxon>
        <taxon>Acanthoscelides</taxon>
    </lineage>
</organism>
<keyword evidence="3" id="KW-1185">Reference proteome</keyword>
<dbReference type="EMBL" id="CAKOFQ010006651">
    <property type="protein sequence ID" value="CAH1953510.1"/>
    <property type="molecule type" value="Genomic_DNA"/>
</dbReference>
<sequence>MYAAAGGASLASRQARQKQRQNKQKQKLNNKATDLVAKTPQQKHFQNYTDSAIPRLSRVERGALKPPTLAQHERRHSASNYHLKEPPRRGGIRESPSICIPVQKELQLPHTHSNLIHQHNHLPLQSTPSLQSQLPQITIPEGDGKLERRCSFVRQVEEMEKGQEQGILDKCNHICNFEIKKEAWEGSNFYTEYEKDFFGSLDYPFSEIYKVELWIF</sequence>
<dbReference type="Proteomes" id="UP001152888">
    <property type="component" value="Unassembled WGS sequence"/>
</dbReference>
<evidence type="ECO:0000256" key="1">
    <source>
        <dbReference type="SAM" id="MobiDB-lite"/>
    </source>
</evidence>
<proteinExistence type="predicted"/>
<dbReference type="OrthoDB" id="6425771at2759"/>
<feature type="region of interest" description="Disordered" evidence="1">
    <location>
        <begin position="66"/>
        <end position="95"/>
    </location>
</feature>
<name>A0A9P0JIA9_ACAOB</name>
<evidence type="ECO:0000313" key="3">
    <source>
        <dbReference type="Proteomes" id="UP001152888"/>
    </source>
</evidence>